<keyword evidence="1" id="KW-0472">Membrane</keyword>
<keyword evidence="3" id="KW-1185">Reference proteome</keyword>
<feature type="transmembrane region" description="Helical" evidence="1">
    <location>
        <begin position="452"/>
        <end position="474"/>
    </location>
</feature>
<dbReference type="AlphaFoldDB" id="A0A2J6SB78"/>
<keyword evidence="1" id="KW-1133">Transmembrane helix</keyword>
<evidence type="ECO:0000313" key="3">
    <source>
        <dbReference type="Proteomes" id="UP000235786"/>
    </source>
</evidence>
<dbReference type="InterPro" id="IPR002523">
    <property type="entry name" value="MgTranspt_CorA/ZnTranspt_ZntB"/>
</dbReference>
<dbReference type="OrthoDB" id="5428055at2759"/>
<dbReference type="Gene3D" id="1.20.58.340">
    <property type="entry name" value="Magnesium transport protein CorA, transmembrane region"/>
    <property type="match status" value="1"/>
</dbReference>
<evidence type="ECO:0008006" key="4">
    <source>
        <dbReference type="Google" id="ProtNLM"/>
    </source>
</evidence>
<keyword evidence="1" id="KW-0812">Transmembrane</keyword>
<dbReference type="GO" id="GO:0046873">
    <property type="term" value="F:metal ion transmembrane transporter activity"/>
    <property type="evidence" value="ECO:0007669"/>
    <property type="project" value="InterPro"/>
</dbReference>
<proteinExistence type="predicted"/>
<name>A0A2J6SB78_HYAVF</name>
<dbReference type="STRING" id="1149755.A0A2J6SB78"/>
<organism evidence="2 3">
    <name type="scientific">Hyaloscypha variabilis (strain UAMH 11265 / GT02V1 / F)</name>
    <name type="common">Meliniomyces variabilis</name>
    <dbReference type="NCBI Taxonomy" id="1149755"/>
    <lineage>
        <taxon>Eukaryota</taxon>
        <taxon>Fungi</taxon>
        <taxon>Dikarya</taxon>
        <taxon>Ascomycota</taxon>
        <taxon>Pezizomycotina</taxon>
        <taxon>Leotiomycetes</taxon>
        <taxon>Helotiales</taxon>
        <taxon>Hyaloscyphaceae</taxon>
        <taxon>Hyaloscypha</taxon>
        <taxon>Hyaloscypha variabilis</taxon>
    </lineage>
</organism>
<feature type="transmembrane region" description="Helical" evidence="1">
    <location>
        <begin position="486"/>
        <end position="509"/>
    </location>
</feature>
<evidence type="ECO:0000313" key="2">
    <source>
        <dbReference type="EMBL" id="PMD48014.1"/>
    </source>
</evidence>
<reference evidence="2 3" key="1">
    <citation type="submission" date="2016-04" db="EMBL/GenBank/DDBJ databases">
        <title>A degradative enzymes factory behind the ericoid mycorrhizal symbiosis.</title>
        <authorList>
            <consortium name="DOE Joint Genome Institute"/>
            <person name="Martino E."/>
            <person name="Morin E."/>
            <person name="Grelet G."/>
            <person name="Kuo A."/>
            <person name="Kohler A."/>
            <person name="Daghino S."/>
            <person name="Barry K."/>
            <person name="Choi C."/>
            <person name="Cichocki N."/>
            <person name="Clum A."/>
            <person name="Copeland A."/>
            <person name="Hainaut M."/>
            <person name="Haridas S."/>
            <person name="Labutti K."/>
            <person name="Lindquist E."/>
            <person name="Lipzen A."/>
            <person name="Khouja H.-R."/>
            <person name="Murat C."/>
            <person name="Ohm R."/>
            <person name="Olson A."/>
            <person name="Spatafora J."/>
            <person name="Veneault-Fourrey C."/>
            <person name="Henrissat B."/>
            <person name="Grigoriev I."/>
            <person name="Martin F."/>
            <person name="Perotto S."/>
        </authorList>
    </citation>
    <scope>NUCLEOTIDE SEQUENCE [LARGE SCALE GENOMIC DNA]</scope>
    <source>
        <strain evidence="2 3">F</strain>
    </source>
</reference>
<dbReference type="Pfam" id="PF01544">
    <property type="entry name" value="CorA"/>
    <property type="match status" value="1"/>
</dbReference>
<protein>
    <recommendedName>
        <fullName evidence="4">Cora-domain-containing protein</fullName>
    </recommendedName>
</protein>
<gene>
    <name evidence="2" type="ORF">L207DRAFT_626833</name>
</gene>
<dbReference type="Proteomes" id="UP000235786">
    <property type="component" value="Unassembled WGS sequence"/>
</dbReference>
<dbReference type="GO" id="GO:0016020">
    <property type="term" value="C:membrane"/>
    <property type="evidence" value="ECO:0007669"/>
    <property type="project" value="InterPro"/>
</dbReference>
<dbReference type="EMBL" id="KZ613937">
    <property type="protein sequence ID" value="PMD48014.1"/>
    <property type="molecule type" value="Genomic_DNA"/>
</dbReference>
<evidence type="ECO:0000256" key="1">
    <source>
        <dbReference type="SAM" id="Phobius"/>
    </source>
</evidence>
<sequence length="531" mass="59997">MSITPEKLSATYSTLVERLAKTSTNYKALDEFLKSTAEQASQNPAKFTIAHIPSGLPVSPGIEFDPFEGIAGLVHRLEQPAAKDSCRLIIVENICAQTISLLGERFDIDPQFFADHLNNEPWYRIANVPDRIPALPSTQKYHDFLQLRYIEPRKISSYQDLFHGDQPFVVEAENAEVVGDETLVSDAKSFMKPDEKTTRIPRKAGKLTPRVRKGREFEPLLCTRQVITAWFEKNDDGSVGWTGVILLDPPFKLPAGNLYCEPAGHRSFNRRVSLLDDVQNTPQPTSNHEALVCHLRERFSNCPSLLESAKSDCFLVLGDIYRLVASNWIVINEYVNRELATIEYILEKEEPTFRDLEVYLKDLYIYRRRVTRYHELITQAKEQCTTRGQRSWSHGDTSALSLEHAKDMEADFIYLQDKVLATSRRIEKNIDLLTALVSIGEGKQALDENRALAKLSLLATVFLPFSTVATIFSIQGGYGPGEDMFWMFWAIAIPLTALVLALSVLYYGIGVSILKRMVSSLVSKKAWKILG</sequence>
<accession>A0A2J6SB78</accession>